<sequence>MRKGTKVGKCKLCLETKELNFEHIPPRSAFNKETKYYTLDQTEYYKKAKEYTFENLKPKSRKEQGGIGSYSFCIKCNSYLGSKYVRTYKKFAHIAMNIIQSNDIKIKAFQFDISDINLLNFLKQITAIFIASNNFIFTECYPELLEFVKNENSNELPEKYRFYMYLNNEGQNRNGNIHYTNLYGTICEFTFSPFGFVLSIDNTNQLIKLTEITSFKNYDKNRKLLNSNIILNKYPTFYPFPMDYRSEKELKGET</sequence>
<dbReference type="OrthoDB" id="8446601at2"/>
<dbReference type="Proteomes" id="UP000307140">
    <property type="component" value="Unassembled WGS sequence"/>
</dbReference>
<evidence type="ECO:0000313" key="1">
    <source>
        <dbReference type="EMBL" id="TMM29976.1"/>
    </source>
</evidence>
<accession>A0A5S3NAR0</accession>
<reference evidence="1 2" key="1">
    <citation type="submission" date="2019-05" db="EMBL/GenBank/DDBJ databases">
        <title>Polaribacter aestuariivivens sp. nov., isolated from a tidal flat.</title>
        <authorList>
            <person name="Yoon J.-H."/>
        </authorList>
    </citation>
    <scope>NUCLEOTIDE SEQUENCE [LARGE SCALE GENOMIC DNA]</scope>
    <source>
        <strain evidence="1 2">DBTF-3</strain>
    </source>
</reference>
<organism evidence="1 2">
    <name type="scientific">Polaribacter aestuariivivens</name>
    <dbReference type="NCBI Taxonomy" id="2304626"/>
    <lineage>
        <taxon>Bacteria</taxon>
        <taxon>Pseudomonadati</taxon>
        <taxon>Bacteroidota</taxon>
        <taxon>Flavobacteriia</taxon>
        <taxon>Flavobacteriales</taxon>
        <taxon>Flavobacteriaceae</taxon>
    </lineage>
</organism>
<protein>
    <submittedName>
        <fullName evidence="1">Uncharacterized protein</fullName>
    </submittedName>
</protein>
<evidence type="ECO:0000313" key="2">
    <source>
        <dbReference type="Proteomes" id="UP000307140"/>
    </source>
</evidence>
<proteinExistence type="predicted"/>
<name>A0A5S3NAR0_9FLAO</name>
<gene>
    <name evidence="1" type="ORF">FDT66_08905</name>
</gene>
<comment type="caution">
    <text evidence="1">The sequence shown here is derived from an EMBL/GenBank/DDBJ whole genome shotgun (WGS) entry which is preliminary data.</text>
</comment>
<keyword evidence="2" id="KW-1185">Reference proteome</keyword>
<dbReference type="AlphaFoldDB" id="A0A5S3NAR0"/>
<dbReference type="EMBL" id="VANR01000004">
    <property type="protein sequence ID" value="TMM29976.1"/>
    <property type="molecule type" value="Genomic_DNA"/>
</dbReference>
<dbReference type="RefSeq" id="WP_138535826.1">
    <property type="nucleotide sequence ID" value="NZ_VANR01000004.1"/>
</dbReference>